<keyword evidence="8" id="KW-1185">Reference proteome</keyword>
<keyword evidence="4" id="KW-0378">Hydrolase</keyword>
<organism evidence="8 9">
    <name type="scientific">Frankliniella occidentalis</name>
    <name type="common">Western flower thrips</name>
    <name type="synonym">Euthrips occidentalis</name>
    <dbReference type="NCBI Taxonomy" id="133901"/>
    <lineage>
        <taxon>Eukaryota</taxon>
        <taxon>Metazoa</taxon>
        <taxon>Ecdysozoa</taxon>
        <taxon>Arthropoda</taxon>
        <taxon>Hexapoda</taxon>
        <taxon>Insecta</taxon>
        <taxon>Pterygota</taxon>
        <taxon>Neoptera</taxon>
        <taxon>Paraneoptera</taxon>
        <taxon>Thysanoptera</taxon>
        <taxon>Terebrantia</taxon>
        <taxon>Thripoidea</taxon>
        <taxon>Thripidae</taxon>
        <taxon>Frankliniella</taxon>
    </lineage>
</organism>
<keyword evidence="5" id="KW-0464">Manganese</keyword>
<dbReference type="SMART" id="SM01011">
    <property type="entry name" value="AMP_N"/>
    <property type="match status" value="1"/>
</dbReference>
<comment type="cofactor">
    <cofactor evidence="1">
        <name>Mn(2+)</name>
        <dbReference type="ChEBI" id="CHEBI:29035"/>
    </cofactor>
</comment>
<dbReference type="RefSeq" id="XP_026277458.1">
    <property type="nucleotide sequence ID" value="XM_026421673.2"/>
</dbReference>
<dbReference type="GO" id="GO:0005739">
    <property type="term" value="C:mitochondrion"/>
    <property type="evidence" value="ECO:0007669"/>
    <property type="project" value="TreeGrafter"/>
</dbReference>
<keyword evidence="3" id="KW-0479">Metal-binding</keyword>
<keyword evidence="9" id="KW-0645">Protease</keyword>
<dbReference type="Pfam" id="PF00557">
    <property type="entry name" value="Peptidase_M24"/>
    <property type="match status" value="1"/>
</dbReference>
<dbReference type="InterPro" id="IPR036005">
    <property type="entry name" value="Creatinase/aminopeptidase-like"/>
</dbReference>
<feature type="domain" description="Aminopeptidase P N-terminal" evidence="7">
    <location>
        <begin position="69"/>
        <end position="215"/>
    </location>
</feature>
<keyword evidence="9" id="KW-0031">Aminopeptidase</keyword>
<evidence type="ECO:0000256" key="2">
    <source>
        <dbReference type="ARBA" id="ARBA00008766"/>
    </source>
</evidence>
<evidence type="ECO:0000256" key="1">
    <source>
        <dbReference type="ARBA" id="ARBA00001936"/>
    </source>
</evidence>
<evidence type="ECO:0000256" key="4">
    <source>
        <dbReference type="ARBA" id="ARBA00022801"/>
    </source>
</evidence>
<dbReference type="AlphaFoldDB" id="A0A6J1SA04"/>
<gene>
    <name evidence="9" type="primary">LOC113205888</name>
</gene>
<reference evidence="9" key="1">
    <citation type="submission" date="2025-08" db="UniProtKB">
        <authorList>
            <consortium name="RefSeq"/>
        </authorList>
    </citation>
    <scope>IDENTIFICATION</scope>
    <source>
        <tissue evidence="9">Whole organism</tissue>
    </source>
</reference>
<dbReference type="Gene3D" id="3.90.230.10">
    <property type="entry name" value="Creatinase/methionine aminopeptidase superfamily"/>
    <property type="match status" value="1"/>
</dbReference>
<dbReference type="OrthoDB" id="4215474at2759"/>
<dbReference type="SUPFAM" id="SSF53092">
    <property type="entry name" value="Creatinase/prolidase N-terminal domain"/>
    <property type="match status" value="1"/>
</dbReference>
<dbReference type="KEGG" id="foc:113205888"/>
<dbReference type="GO" id="GO:0030145">
    <property type="term" value="F:manganese ion binding"/>
    <property type="evidence" value="ECO:0007669"/>
    <property type="project" value="InterPro"/>
</dbReference>
<evidence type="ECO:0000256" key="3">
    <source>
        <dbReference type="ARBA" id="ARBA00022723"/>
    </source>
</evidence>
<evidence type="ECO:0000256" key="6">
    <source>
        <dbReference type="SAM" id="MobiDB-lite"/>
    </source>
</evidence>
<dbReference type="InterPro" id="IPR029149">
    <property type="entry name" value="Creatin/AminoP/Spt16_N"/>
</dbReference>
<dbReference type="Gene3D" id="3.40.350.10">
    <property type="entry name" value="Creatinase/prolidase N-terminal domain"/>
    <property type="match status" value="1"/>
</dbReference>
<dbReference type="PANTHER" id="PTHR43226">
    <property type="entry name" value="XAA-PRO AMINOPEPTIDASE 3"/>
    <property type="match status" value="1"/>
</dbReference>
<dbReference type="InterPro" id="IPR007865">
    <property type="entry name" value="Aminopep_P_N"/>
</dbReference>
<comment type="similarity">
    <text evidence="2">Belongs to the peptidase M24B family.</text>
</comment>
<proteinExistence type="inferred from homology"/>
<evidence type="ECO:0000313" key="8">
    <source>
        <dbReference type="Proteomes" id="UP000504606"/>
    </source>
</evidence>
<protein>
    <submittedName>
        <fullName evidence="9">Xaa-Pro aminopeptidase 3</fullName>
    </submittedName>
</protein>
<sequence>MIHRSCMLLFRRIHPRLNVGSLIHARSCSAKATAQQQIGQVSRDQRLLGQPTPKSHPHVMKDGELMPGINISEFRERRSSFASILRHQASQYFKDAENHLVVIPAAPQAYMSQKVPYVYRQNSDFLYLSGCLETDSVLVMVIPQKSSDHRTILFMRERNAHSELWDGPRTGVHEAPKLFEVDEALPIEQFNQYLASHAKSTPGFMLWYDFRQPIDLKVHQILSSFVSDVAHSVAKMWMSPRKLIHELRVIKSPAEQVLMRKSCQIASKAIETTIATSHPGISEHELFATVDFHSRMNGAEYLAYLPVVAGGERANIIHYINNSQIVNDGELVLMDAGCEYHSYSSDITRTWPVSGQFSSKQREVYEALLSVQMELISILSKHPSLDSLFSTMCQLLAVRLREIGLISSKITSKQDLSQAAYSFCPHHVSHYLGMDVHDTELVERKIPVIPGMVVTVEPGIYIKKDNMKVDPELRGMGIRIEDDILITEKGIENLTAMCAKHPDEIEKLFKQKSSRKVV</sequence>
<dbReference type="GeneID" id="113205888"/>
<feature type="region of interest" description="Disordered" evidence="6">
    <location>
        <begin position="34"/>
        <end position="62"/>
    </location>
</feature>
<accession>A0A6J1SA04</accession>
<dbReference type="SUPFAM" id="SSF55920">
    <property type="entry name" value="Creatinase/aminopeptidase"/>
    <property type="match status" value="1"/>
</dbReference>
<dbReference type="CDD" id="cd01087">
    <property type="entry name" value="Prolidase"/>
    <property type="match status" value="1"/>
</dbReference>
<dbReference type="Proteomes" id="UP000504606">
    <property type="component" value="Unplaced"/>
</dbReference>
<dbReference type="InterPro" id="IPR052433">
    <property type="entry name" value="X-Pro_dipept-like"/>
</dbReference>
<dbReference type="PANTHER" id="PTHR43226:SF4">
    <property type="entry name" value="XAA-PRO AMINOPEPTIDASE 3"/>
    <property type="match status" value="1"/>
</dbReference>
<dbReference type="Pfam" id="PF05195">
    <property type="entry name" value="AMP_N"/>
    <property type="match status" value="1"/>
</dbReference>
<evidence type="ECO:0000313" key="9">
    <source>
        <dbReference type="RefSeq" id="XP_026277458.1"/>
    </source>
</evidence>
<dbReference type="GO" id="GO:0070006">
    <property type="term" value="F:metalloaminopeptidase activity"/>
    <property type="evidence" value="ECO:0007669"/>
    <property type="project" value="InterPro"/>
</dbReference>
<name>A0A6J1SA04_FRAOC</name>
<evidence type="ECO:0000256" key="5">
    <source>
        <dbReference type="ARBA" id="ARBA00023211"/>
    </source>
</evidence>
<dbReference type="InterPro" id="IPR000994">
    <property type="entry name" value="Pept_M24"/>
</dbReference>
<dbReference type="GO" id="GO:0006508">
    <property type="term" value="P:proteolysis"/>
    <property type="evidence" value="ECO:0007669"/>
    <property type="project" value="TreeGrafter"/>
</dbReference>
<evidence type="ECO:0000259" key="7">
    <source>
        <dbReference type="SMART" id="SM01011"/>
    </source>
</evidence>